<feature type="domain" description="Maestro-like HEAT-repeats" evidence="1">
    <location>
        <begin position="76"/>
        <end position="284"/>
    </location>
</feature>
<dbReference type="PANTHER" id="PTHR23120:SF0">
    <property type="entry name" value="MAESTRO HEAT-LIKE REPEAT FAMILY MEMBER 1"/>
    <property type="match status" value="1"/>
</dbReference>
<evidence type="ECO:0000259" key="1">
    <source>
        <dbReference type="Pfam" id="PF21047"/>
    </source>
</evidence>
<dbReference type="Proteomes" id="UP001152795">
    <property type="component" value="Unassembled WGS sequence"/>
</dbReference>
<name>A0A7D9J8W0_PARCT</name>
<comment type="caution">
    <text evidence="2">The sequence shown here is derived from an EMBL/GenBank/DDBJ whole genome shotgun (WGS) entry which is preliminary data.</text>
</comment>
<evidence type="ECO:0000313" key="2">
    <source>
        <dbReference type="EMBL" id="CAB4024478.1"/>
    </source>
</evidence>
<sequence length="285" mass="31403">MCAKSVYSVEIEEKGTKSDQQAKKEKNSPTKLFAAALEAMNELLSELIRKDPTPLTLGKLLKCLSNPWLANENEVTRQRSLKSVLKILQTYREVVAPAPEDTFFVLGSILSYFVPRCTDPCTSIRQDALSAVQITLSIASKFQSETTDAKNDNLVKAFDVLIQRAEDDESNVLFTVANDLAKVLSKKVESDQLSFLINGLIEDLSDGQSHSSSGACVVLNSLFRIRGAELGGEIPSLASTIHGKLPTITHVKTRTGTLRCFRTIASHHLVPLLKTLLDFPLPMDW</sequence>
<dbReference type="InterPro" id="IPR016024">
    <property type="entry name" value="ARM-type_fold"/>
</dbReference>
<dbReference type="EMBL" id="CACRXK020013058">
    <property type="protein sequence ID" value="CAB4024478.1"/>
    <property type="molecule type" value="Genomic_DNA"/>
</dbReference>
<dbReference type="Gene3D" id="1.25.10.10">
    <property type="entry name" value="Leucine-rich Repeat Variant"/>
    <property type="match status" value="1"/>
</dbReference>
<dbReference type="InterPro" id="IPR011989">
    <property type="entry name" value="ARM-like"/>
</dbReference>
<dbReference type="AlphaFoldDB" id="A0A7D9J8W0"/>
<dbReference type="Pfam" id="PF21047">
    <property type="entry name" value="HEAT_Maestro"/>
    <property type="match status" value="1"/>
</dbReference>
<organism evidence="2 3">
    <name type="scientific">Paramuricea clavata</name>
    <name type="common">Red gorgonian</name>
    <name type="synonym">Violescent sea-whip</name>
    <dbReference type="NCBI Taxonomy" id="317549"/>
    <lineage>
        <taxon>Eukaryota</taxon>
        <taxon>Metazoa</taxon>
        <taxon>Cnidaria</taxon>
        <taxon>Anthozoa</taxon>
        <taxon>Octocorallia</taxon>
        <taxon>Malacalcyonacea</taxon>
        <taxon>Plexauridae</taxon>
        <taxon>Paramuricea</taxon>
    </lineage>
</organism>
<dbReference type="GO" id="GO:0005737">
    <property type="term" value="C:cytoplasm"/>
    <property type="evidence" value="ECO:0007669"/>
    <property type="project" value="TreeGrafter"/>
</dbReference>
<gene>
    <name evidence="2" type="ORF">PACLA_8A055241</name>
</gene>
<protein>
    <submittedName>
        <fullName evidence="2">Maestro heat-like repeat-containing family member 1</fullName>
    </submittedName>
</protein>
<reference evidence="2" key="1">
    <citation type="submission" date="2020-04" db="EMBL/GenBank/DDBJ databases">
        <authorList>
            <person name="Alioto T."/>
            <person name="Alioto T."/>
            <person name="Gomez Garrido J."/>
        </authorList>
    </citation>
    <scope>NUCLEOTIDE SEQUENCE</scope>
    <source>
        <strain evidence="2">A484AB</strain>
    </source>
</reference>
<dbReference type="InterPro" id="IPR048465">
    <property type="entry name" value="Maestro-like_HEAT"/>
</dbReference>
<dbReference type="InterPro" id="IPR045206">
    <property type="entry name" value="Maestro_heat-like_prot"/>
</dbReference>
<proteinExistence type="predicted"/>
<dbReference type="SUPFAM" id="SSF48371">
    <property type="entry name" value="ARM repeat"/>
    <property type="match status" value="1"/>
</dbReference>
<dbReference type="OrthoDB" id="1884734at2759"/>
<dbReference type="PANTHER" id="PTHR23120">
    <property type="entry name" value="MAESTRO-RELATED HEAT DOMAIN-CONTAINING"/>
    <property type="match status" value="1"/>
</dbReference>
<evidence type="ECO:0000313" key="3">
    <source>
        <dbReference type="Proteomes" id="UP001152795"/>
    </source>
</evidence>
<accession>A0A7D9J8W0</accession>
<keyword evidence="3" id="KW-1185">Reference proteome</keyword>